<evidence type="ECO:0000313" key="2">
    <source>
        <dbReference type="Proteomes" id="UP000035068"/>
    </source>
</evidence>
<protein>
    <recommendedName>
        <fullName evidence="3">TIGR02270 family protein</fullName>
    </recommendedName>
</protein>
<reference evidence="1 2" key="1">
    <citation type="submission" date="2014-12" db="EMBL/GenBank/DDBJ databases">
        <title>Genomes of Geoalkalibacter ferrihydriticus and Geoalkalibacter subterraneus, two haloalkaliphilic metal-reducing members of the Geobacteraceae.</title>
        <authorList>
            <person name="Badalamenti J.P."/>
            <person name="Torres C.I."/>
            <person name="Krajmalnik-Brown R."/>
            <person name="Bond D.R."/>
        </authorList>
    </citation>
    <scope>NUCLEOTIDE SEQUENCE [LARGE SCALE GENOMIC DNA]</scope>
    <source>
        <strain evidence="1 2">DSM 17813</strain>
    </source>
</reference>
<dbReference type="RefSeq" id="WP_040099170.1">
    <property type="nucleotide sequence ID" value="NZ_JWJD01000003.1"/>
</dbReference>
<comment type="caution">
    <text evidence="1">The sequence shown here is derived from an EMBL/GenBank/DDBJ whole genome shotgun (WGS) entry which is preliminary data.</text>
</comment>
<gene>
    <name evidence="1" type="ORF">GFER_10220</name>
</gene>
<evidence type="ECO:0008006" key="3">
    <source>
        <dbReference type="Google" id="ProtNLM"/>
    </source>
</evidence>
<dbReference type="Proteomes" id="UP000035068">
    <property type="component" value="Unassembled WGS sequence"/>
</dbReference>
<name>A0A0C2HUQ3_9BACT</name>
<organism evidence="1 2">
    <name type="scientific">Geoalkalibacter ferrihydriticus DSM 17813</name>
    <dbReference type="NCBI Taxonomy" id="1121915"/>
    <lineage>
        <taxon>Bacteria</taxon>
        <taxon>Pseudomonadati</taxon>
        <taxon>Thermodesulfobacteriota</taxon>
        <taxon>Desulfuromonadia</taxon>
        <taxon>Desulfuromonadales</taxon>
        <taxon>Geoalkalibacteraceae</taxon>
        <taxon>Geoalkalibacter</taxon>
    </lineage>
</organism>
<accession>A0A0C2HUQ3</accession>
<dbReference type="EMBL" id="JWJD01000003">
    <property type="protein sequence ID" value="KIH76542.1"/>
    <property type="molecule type" value="Genomic_DNA"/>
</dbReference>
<dbReference type="AlphaFoldDB" id="A0A0C2HUQ3"/>
<evidence type="ECO:0000313" key="1">
    <source>
        <dbReference type="EMBL" id="KIH76542.1"/>
    </source>
</evidence>
<keyword evidence="2" id="KW-1185">Reference proteome</keyword>
<proteinExistence type="predicted"/>
<sequence>MNQDSKITASVSSTYAQNHWDCAIALFRQRQSLLAASEMDAAVVARIEMTLRVHLHVLARSDWSEPHADKAAPVFVSLARRLSSPDPEMRQEGTARACSLLSDGGEMGKGAFVALTLLPPEDNARLLDLYRDHHGLRAQLFDLWREQGRRVPTGLLNRAELQGRDEALQEAALAYAASRPEIGVAVFHPYYRGLLSGSASPCSGRLTAQALWGALVRGEQDVAPALRRAVEQEAEPQTRFALLRLAALKADREVLPVLRRLLTERPAQGARLLALHGSLEAVDMLVEALFDPATMDAAARAWPWISAQALPHKARLQVVGAEGGQGLMPDGEVARAWWAQQRSALSPQDRLLFGAPLSRSRLQALALRKAGDAGRDLLDLLALSLQRPLGVSAHAEQAQRRACLYNLAESRER</sequence>